<feature type="binding site" evidence="3">
    <location>
        <begin position="557"/>
        <end position="558"/>
    </location>
    <ligand>
        <name>FAD</name>
        <dbReference type="ChEBI" id="CHEBI:57692"/>
    </ligand>
</feature>
<dbReference type="InterPro" id="IPR007867">
    <property type="entry name" value="GMC_OxRtase_C"/>
</dbReference>
<evidence type="ECO:0000313" key="6">
    <source>
        <dbReference type="EMBL" id="KAB5588624.1"/>
    </source>
</evidence>
<dbReference type="EMBL" id="SSOP01000406">
    <property type="protein sequence ID" value="KAB5588624.1"/>
    <property type="molecule type" value="Genomic_DNA"/>
</dbReference>
<reference evidence="6 7" key="1">
    <citation type="journal article" date="2019" name="Fungal Biol. Biotechnol.">
        <title>Draft genome sequence of fastidious pathogen Ceratobasidium theobromae, which causes vascular-streak dieback in Theobroma cacao.</title>
        <authorList>
            <person name="Ali S.S."/>
            <person name="Asman A."/>
            <person name="Shao J."/>
            <person name="Firmansyah A.P."/>
            <person name="Susilo A.W."/>
            <person name="Rosmana A."/>
            <person name="McMahon P."/>
            <person name="Junaid M."/>
            <person name="Guest D."/>
            <person name="Kheng T.Y."/>
            <person name="Meinhardt L.W."/>
            <person name="Bailey B.A."/>
        </authorList>
    </citation>
    <scope>NUCLEOTIDE SEQUENCE [LARGE SCALE GENOMIC DNA]</scope>
    <source>
        <strain evidence="6 7">CT2</strain>
    </source>
</reference>
<dbReference type="InterPro" id="IPR012132">
    <property type="entry name" value="GMC_OxRdtase"/>
</dbReference>
<feature type="domain" description="Glucose-methanol-choline oxidoreductase N-terminal" evidence="4">
    <location>
        <begin position="137"/>
        <end position="338"/>
    </location>
</feature>
<organism evidence="6 7">
    <name type="scientific">Ceratobasidium theobromae</name>
    <dbReference type="NCBI Taxonomy" id="1582974"/>
    <lineage>
        <taxon>Eukaryota</taxon>
        <taxon>Fungi</taxon>
        <taxon>Dikarya</taxon>
        <taxon>Basidiomycota</taxon>
        <taxon>Agaricomycotina</taxon>
        <taxon>Agaricomycetes</taxon>
        <taxon>Cantharellales</taxon>
        <taxon>Ceratobasidiaceae</taxon>
        <taxon>Ceratobasidium</taxon>
    </lineage>
</organism>
<dbReference type="Gene3D" id="3.50.50.60">
    <property type="entry name" value="FAD/NAD(P)-binding domain"/>
    <property type="match status" value="2"/>
</dbReference>
<dbReference type="InterPro" id="IPR000172">
    <property type="entry name" value="GMC_OxRdtase_N"/>
</dbReference>
<proteinExistence type="inferred from homology"/>
<evidence type="ECO:0000256" key="3">
    <source>
        <dbReference type="PIRSR" id="PIRSR000137-2"/>
    </source>
</evidence>
<dbReference type="SUPFAM" id="SSF54373">
    <property type="entry name" value="FAD-linked reductases, C-terminal domain"/>
    <property type="match status" value="1"/>
</dbReference>
<feature type="domain" description="Glucose-methanol-choline oxidoreductase C-terminal" evidence="5">
    <location>
        <begin position="452"/>
        <end position="610"/>
    </location>
</feature>
<dbReference type="GO" id="GO:0050660">
    <property type="term" value="F:flavin adenine dinucleotide binding"/>
    <property type="evidence" value="ECO:0007669"/>
    <property type="project" value="InterPro"/>
</dbReference>
<feature type="binding site" evidence="3">
    <location>
        <position position="255"/>
    </location>
    <ligand>
        <name>FAD</name>
        <dbReference type="ChEBI" id="CHEBI:57692"/>
    </ligand>
</feature>
<evidence type="ECO:0000313" key="7">
    <source>
        <dbReference type="Proteomes" id="UP000383932"/>
    </source>
</evidence>
<dbReference type="PANTHER" id="PTHR11552:SF78">
    <property type="entry name" value="GLUCOSE-METHANOL-CHOLINE OXIDOREDUCTASE N-TERMINAL DOMAIN-CONTAINING PROTEIN"/>
    <property type="match status" value="1"/>
</dbReference>
<comment type="similarity">
    <text evidence="2">Belongs to the GMC oxidoreductase family.</text>
</comment>
<keyword evidence="3" id="KW-0285">Flavoprotein</keyword>
<evidence type="ECO:0000259" key="4">
    <source>
        <dbReference type="Pfam" id="PF00732"/>
    </source>
</evidence>
<gene>
    <name evidence="6" type="ORF">CTheo_7938</name>
</gene>
<evidence type="ECO:0000259" key="5">
    <source>
        <dbReference type="Pfam" id="PF05199"/>
    </source>
</evidence>
<dbReference type="PANTHER" id="PTHR11552">
    <property type="entry name" value="GLUCOSE-METHANOL-CHOLINE GMC OXIDOREDUCTASE"/>
    <property type="match status" value="1"/>
</dbReference>
<keyword evidence="3" id="KW-0274">FAD</keyword>
<evidence type="ECO:0000256" key="1">
    <source>
        <dbReference type="ARBA" id="ARBA00001974"/>
    </source>
</evidence>
<accession>A0A5N5QAC9</accession>
<dbReference type="SUPFAM" id="SSF51905">
    <property type="entry name" value="FAD/NAD(P)-binding domain"/>
    <property type="match status" value="1"/>
</dbReference>
<keyword evidence="7" id="KW-1185">Reference proteome</keyword>
<evidence type="ECO:0008006" key="8">
    <source>
        <dbReference type="Google" id="ProtNLM"/>
    </source>
</evidence>
<protein>
    <recommendedName>
        <fullName evidence="8">Alcohol oxidase</fullName>
    </recommendedName>
</protein>
<dbReference type="GO" id="GO:0016614">
    <property type="term" value="F:oxidoreductase activity, acting on CH-OH group of donors"/>
    <property type="evidence" value="ECO:0007669"/>
    <property type="project" value="InterPro"/>
</dbReference>
<dbReference type="PIRSF" id="PIRSF000137">
    <property type="entry name" value="Alcohol_oxidase"/>
    <property type="match status" value="1"/>
</dbReference>
<dbReference type="Pfam" id="PF00732">
    <property type="entry name" value="GMC_oxred_N"/>
    <property type="match status" value="1"/>
</dbReference>
<comment type="caution">
    <text evidence="6">The sequence shown here is derived from an EMBL/GenBank/DDBJ whole genome shotgun (WGS) entry which is preliminary data.</text>
</comment>
<name>A0A5N5QAC9_9AGAM</name>
<dbReference type="Proteomes" id="UP000383932">
    <property type="component" value="Unassembled WGS sequence"/>
</dbReference>
<dbReference type="Gene3D" id="3.30.560.10">
    <property type="entry name" value="Glucose Oxidase, domain 3"/>
    <property type="match status" value="1"/>
</dbReference>
<dbReference type="OrthoDB" id="269227at2759"/>
<dbReference type="Pfam" id="PF05199">
    <property type="entry name" value="GMC_oxred_C"/>
    <property type="match status" value="1"/>
</dbReference>
<comment type="cofactor">
    <cofactor evidence="1 3">
        <name>FAD</name>
        <dbReference type="ChEBI" id="CHEBI:57692"/>
    </cofactor>
</comment>
<dbReference type="InterPro" id="IPR036188">
    <property type="entry name" value="FAD/NAD-bd_sf"/>
</dbReference>
<dbReference type="AlphaFoldDB" id="A0A5N5QAC9"/>
<sequence length="626" mass="68835">MVEHPLEVDIIFAGGGTAACVTAGRLATANPDLRILLVEQGPNNLNNQTVLTPALFMSHLEPGTKNALFWKGNKAKPIHDREPLVATGGILGGGSRLSLLYLIPTSPHSHLPIGTPERQPRRCNPTSKLVFALILFSDFDDWDTPGWKSKDLIPLLQKTETYHIAPRRDTHGYSGPIHVSYANYYSQVAKEYLDVCARKGVPQVEDIMDLRTGHGCSRLAKFIHPLTGHRQDAAHRYIHSQPQIRHLHVLTKTLVTRVLFDGTKAIGVEVIGNKNQDPDADQTPRRIIAHKLVVVSAGTFGSAMILQRSGIGEAAWLSHLGVDTVVDLPGVGLNYQDHAGCLVPYHVADDTETIDIIAERRPEVMKPYLDQFANGKGFLTSNVNDAGSKLRPTPEELKEMGPEFNEVWKRMYESAPDKPVILQTIANGFLRPSSLVTDGSRFMMAINIATYPLSRGYVRASADPYTPPDFQTGFLEDQADVEVLKWIYKKSRSETLRRMPSYRGEFAPLHPRFPGGSAAACVRLDGPPPTAVEDLIYSPEDNTAVEEFVRQTANTIWHPIGTVQMQPRDKGGCIDSRLNVYGTTHLKVADLSILPRNVGANTCSTALLIGEKAAMLIAEDLGLTPP</sequence>
<evidence type="ECO:0000256" key="2">
    <source>
        <dbReference type="ARBA" id="ARBA00010790"/>
    </source>
</evidence>